<organism evidence="3">
    <name type="scientific">Thraustotheca clavata</name>
    <dbReference type="NCBI Taxonomy" id="74557"/>
    <lineage>
        <taxon>Eukaryota</taxon>
        <taxon>Sar</taxon>
        <taxon>Stramenopiles</taxon>
        <taxon>Oomycota</taxon>
        <taxon>Saprolegniomycetes</taxon>
        <taxon>Saprolegniales</taxon>
        <taxon>Achlyaceae</taxon>
        <taxon>Thraustotheca</taxon>
    </lineage>
</organism>
<protein>
    <submittedName>
        <fullName evidence="3">Secreted protein</fullName>
    </submittedName>
</protein>
<feature type="region of interest" description="Disordered" evidence="1">
    <location>
        <begin position="120"/>
        <end position="141"/>
    </location>
</feature>
<evidence type="ECO:0000256" key="2">
    <source>
        <dbReference type="SAM" id="SignalP"/>
    </source>
</evidence>
<feature type="chain" id="PRO_5002026622" evidence="2">
    <location>
        <begin position="18"/>
        <end position="244"/>
    </location>
</feature>
<accession>A0A0A7CLC2</accession>
<reference evidence="3" key="1">
    <citation type="journal article" date="2014" name="Genome Biol. Evol.">
        <title>The secreted proteins of Achlya hypogyna and Thraustotheca clavata identify the ancestral oomycete secretome and reveal gene acquisitions by horizontal gene transfer.</title>
        <authorList>
            <person name="Misner I."/>
            <person name="Blouin N."/>
            <person name="Leonard G."/>
            <person name="Richards T.A."/>
            <person name="Lane C.E."/>
        </authorList>
    </citation>
    <scope>NUCLEOTIDE SEQUENCE</scope>
    <source>
        <strain evidence="3">ATCC 34112</strain>
    </source>
</reference>
<name>A0A0A7CLC2_9STRA</name>
<evidence type="ECO:0000256" key="1">
    <source>
        <dbReference type="SAM" id="MobiDB-lite"/>
    </source>
</evidence>
<keyword evidence="2" id="KW-0732">Signal</keyword>
<proteinExistence type="predicted"/>
<sequence length="244" mass="25137">MRNTSFLALTLAYAVNAQYTDCSTAAITAIDSAIGACAKSANISTQYTALAVLTSLTDPKSSLAQKYCNNELPGCNAFKPLSTQNMTNCNYNAYKGYWVNLYTVLPKLCDSVTTTAPVTSMPTPTTATPTTSTPSTTKAPNTTAPAIITVTPVVTSNNATKGPSTKCIDVSVVGDATYCISGPICSGDGILPAGIKCPVKGDVAVTSCLSKLKSYNGGSCVLPVHSVCQKIPSGAWGCVMSTAQ</sequence>
<dbReference type="EMBL" id="KM038006">
    <property type="protein sequence ID" value="AIG55467.1"/>
    <property type="molecule type" value="Genomic_DNA"/>
</dbReference>
<feature type="signal peptide" evidence="2">
    <location>
        <begin position="1"/>
        <end position="17"/>
    </location>
</feature>
<evidence type="ECO:0000313" key="3">
    <source>
        <dbReference type="EMBL" id="AIG55467.1"/>
    </source>
</evidence>
<dbReference type="AlphaFoldDB" id="A0A0A7CLC2"/>